<keyword evidence="1" id="KW-0732">Signal</keyword>
<proteinExistence type="predicted"/>
<keyword evidence="3" id="KW-1185">Reference proteome</keyword>
<dbReference type="Pfam" id="PF00248">
    <property type="entry name" value="Aldo_ket_red"/>
    <property type="match status" value="1"/>
</dbReference>
<dbReference type="PRINTS" id="PR00069">
    <property type="entry name" value="ALDKETRDTASE"/>
</dbReference>
<feature type="chain" id="PRO_5041939910" description="NADP-dependent oxidoreductase domain-containing protein" evidence="1">
    <location>
        <begin position="19"/>
        <end position="380"/>
    </location>
</feature>
<name>A0AAF3FG20_9BILA</name>
<organism evidence="3 4">
    <name type="scientific">Mesorhabditis belari</name>
    <dbReference type="NCBI Taxonomy" id="2138241"/>
    <lineage>
        <taxon>Eukaryota</taxon>
        <taxon>Metazoa</taxon>
        <taxon>Ecdysozoa</taxon>
        <taxon>Nematoda</taxon>
        <taxon>Chromadorea</taxon>
        <taxon>Rhabditida</taxon>
        <taxon>Rhabditina</taxon>
        <taxon>Rhabditomorpha</taxon>
        <taxon>Rhabditoidea</taxon>
        <taxon>Rhabditidae</taxon>
        <taxon>Mesorhabditinae</taxon>
        <taxon>Mesorhabditis</taxon>
    </lineage>
</organism>
<evidence type="ECO:0000256" key="1">
    <source>
        <dbReference type="SAM" id="SignalP"/>
    </source>
</evidence>
<dbReference type="WBParaSite" id="MBELARI_LOCUS590">
    <property type="protein sequence ID" value="MBELARI_LOCUS590"/>
    <property type="gene ID" value="MBELARI_LOCUS590"/>
</dbReference>
<feature type="domain" description="NADP-dependent oxidoreductase" evidence="2">
    <location>
        <begin position="177"/>
        <end position="357"/>
    </location>
</feature>
<protein>
    <recommendedName>
        <fullName evidence="2">NADP-dependent oxidoreductase domain-containing protein</fullName>
    </recommendedName>
</protein>
<dbReference type="InterPro" id="IPR018170">
    <property type="entry name" value="Aldo/ket_reductase_CS"/>
</dbReference>
<dbReference type="InterPro" id="IPR020471">
    <property type="entry name" value="AKR"/>
</dbReference>
<feature type="signal peptide" evidence="1">
    <location>
        <begin position="1"/>
        <end position="18"/>
    </location>
</feature>
<evidence type="ECO:0000259" key="2">
    <source>
        <dbReference type="Pfam" id="PF00248"/>
    </source>
</evidence>
<dbReference type="InterPro" id="IPR036812">
    <property type="entry name" value="NAD(P)_OxRdtase_dom_sf"/>
</dbReference>
<evidence type="ECO:0000313" key="3">
    <source>
        <dbReference type="Proteomes" id="UP000887575"/>
    </source>
</evidence>
<dbReference type="InterPro" id="IPR023210">
    <property type="entry name" value="NADP_OxRdtase_dom"/>
</dbReference>
<reference evidence="4" key="1">
    <citation type="submission" date="2024-02" db="UniProtKB">
        <authorList>
            <consortium name="WormBaseParasite"/>
        </authorList>
    </citation>
    <scope>IDENTIFICATION</scope>
</reference>
<dbReference type="CDD" id="cd19071">
    <property type="entry name" value="AKR_AKR1-5-like"/>
    <property type="match status" value="1"/>
</dbReference>
<dbReference type="Gene3D" id="3.20.20.100">
    <property type="entry name" value="NADP-dependent oxidoreductase domain"/>
    <property type="match status" value="2"/>
</dbReference>
<accession>A0AAF3FG20</accession>
<dbReference type="PANTHER" id="PTHR11732">
    <property type="entry name" value="ALDO/KETO REDUCTASE"/>
    <property type="match status" value="1"/>
</dbReference>
<dbReference type="PROSITE" id="PS00062">
    <property type="entry name" value="ALDOKETO_REDUCTASE_2"/>
    <property type="match status" value="1"/>
</dbReference>
<dbReference type="SUPFAM" id="SSF51430">
    <property type="entry name" value="NAD(P)-linked oxidoreductase"/>
    <property type="match status" value="1"/>
</dbReference>
<dbReference type="AlphaFoldDB" id="A0AAF3FG20"/>
<dbReference type="GO" id="GO:0016491">
    <property type="term" value="F:oxidoreductase activity"/>
    <property type="evidence" value="ECO:0007669"/>
    <property type="project" value="InterPro"/>
</dbReference>
<evidence type="ECO:0000313" key="4">
    <source>
        <dbReference type="WBParaSite" id="MBELARI_LOCUS590"/>
    </source>
</evidence>
<dbReference type="Proteomes" id="UP000887575">
    <property type="component" value="Unassembled WGS sequence"/>
</dbReference>
<sequence length="380" mass="43018">MSRSLILALFCLFSIALAQQTISPCSMCEFVMNQALYHYKKGESVSKVEDELLFPANTPRLWKHLLVKGVTLQELNPLTTRFIDGPSIFANMLSVFVILVLISGTRADYDFRGRDYVRQKSERLVFGVAMVRDFSTMPRVLDDALSAGYRTFDTAQLYGNEAATGNALNQLLHKHGLTRSLSKLNLGYIDLMLIHSPAASPDVPSNPHHHQIERKKTWQAMEKYYKLGKIKAIGVSNYLINHLEDLLSYATIFPAVNQAEYSLSYQMNDLVDYCARKGIVFQSFSCQLVATRNKVLNVDRRLTTIARKYSITPKMLEYAFSLNRDISVVMGSKTASHMRENRALLKIKLSQEDLSALQLPNGVTGQRSTACRMDPRLIRF</sequence>